<dbReference type="AlphaFoldDB" id="A0A0D2WVE3"/>
<keyword evidence="3" id="KW-0233">DNA recombination</keyword>
<keyword evidence="7" id="KW-1185">Reference proteome</keyword>
<dbReference type="PANTHER" id="PTHR12132:SF1">
    <property type="entry name" value="DNA REPAIR PROTEIN RAD52 HOMOLOG"/>
    <property type="match status" value="1"/>
</dbReference>
<evidence type="ECO:0000256" key="5">
    <source>
        <dbReference type="SAM" id="MobiDB-lite"/>
    </source>
</evidence>
<dbReference type="OrthoDB" id="206565at2759"/>
<proteinExistence type="inferred from homology"/>
<protein>
    <recommendedName>
        <fullName evidence="8">RAD52 protein</fullName>
    </recommendedName>
</protein>
<evidence type="ECO:0000313" key="6">
    <source>
        <dbReference type="EMBL" id="KJE96825.1"/>
    </source>
</evidence>
<dbReference type="PANTHER" id="PTHR12132">
    <property type="entry name" value="DNA REPAIR AND RECOMBINATION PROTEIN RAD52, RAD59"/>
    <property type="match status" value="1"/>
</dbReference>
<dbReference type="EMBL" id="KE346372">
    <property type="protein sequence ID" value="KJE96825.1"/>
    <property type="molecule type" value="Genomic_DNA"/>
</dbReference>
<feature type="compositionally biased region" description="Low complexity" evidence="5">
    <location>
        <begin position="233"/>
        <end position="242"/>
    </location>
</feature>
<dbReference type="Gene3D" id="3.30.390.80">
    <property type="entry name" value="DNA repair protein Rad52/59/22"/>
    <property type="match status" value="1"/>
</dbReference>
<comment type="similarity">
    <text evidence="1">Belongs to the RAD52 family.</text>
</comment>
<keyword evidence="2" id="KW-0227">DNA damage</keyword>
<dbReference type="GO" id="GO:0006312">
    <property type="term" value="P:mitotic recombination"/>
    <property type="evidence" value="ECO:0007669"/>
    <property type="project" value="TreeGrafter"/>
</dbReference>
<dbReference type="InterPro" id="IPR042525">
    <property type="entry name" value="Rad52_Rad59_Rad22_sf"/>
</dbReference>
<accession>A0A0D2WVE3</accession>
<gene>
    <name evidence="6" type="ORF">CAOG_007088</name>
</gene>
<evidence type="ECO:0000256" key="1">
    <source>
        <dbReference type="ARBA" id="ARBA00006638"/>
    </source>
</evidence>
<dbReference type="GO" id="GO:0005634">
    <property type="term" value="C:nucleus"/>
    <property type="evidence" value="ECO:0007669"/>
    <property type="project" value="TreeGrafter"/>
</dbReference>
<dbReference type="SUPFAM" id="SSF54768">
    <property type="entry name" value="dsRNA-binding domain-like"/>
    <property type="match status" value="1"/>
</dbReference>
<evidence type="ECO:0008006" key="8">
    <source>
        <dbReference type="Google" id="ProtNLM"/>
    </source>
</evidence>
<dbReference type="InterPro" id="IPR007232">
    <property type="entry name" value="Rad52_Rad59_Rad22"/>
</dbReference>
<dbReference type="Pfam" id="PF04098">
    <property type="entry name" value="Rad52_Rad22"/>
    <property type="match status" value="1"/>
</dbReference>
<evidence type="ECO:0000256" key="2">
    <source>
        <dbReference type="ARBA" id="ARBA00022763"/>
    </source>
</evidence>
<organism evidence="6 7">
    <name type="scientific">Capsaspora owczarzaki (strain ATCC 30864)</name>
    <dbReference type="NCBI Taxonomy" id="595528"/>
    <lineage>
        <taxon>Eukaryota</taxon>
        <taxon>Filasterea</taxon>
        <taxon>Capsaspora</taxon>
    </lineage>
</organism>
<evidence type="ECO:0000313" key="7">
    <source>
        <dbReference type="Proteomes" id="UP000008743"/>
    </source>
</evidence>
<keyword evidence="4" id="KW-0234">DNA repair</keyword>
<dbReference type="Proteomes" id="UP000008743">
    <property type="component" value="Unassembled WGS sequence"/>
</dbReference>
<dbReference type="GO" id="GO:0000724">
    <property type="term" value="P:double-strand break repair via homologous recombination"/>
    <property type="evidence" value="ECO:0007669"/>
    <property type="project" value="TreeGrafter"/>
</dbReference>
<name>A0A0D2WVE3_CAPO3</name>
<sequence>MLSVCADLFAPCVCARARGMTELLNEIFGFNGWAYRIESMGIDYCDELKTGEKKNYYVGTYAIATIFLKDGTYRQDIGYGTAENQPTKKAAIEKARKSAVTDSLKRTAKSFGNVLGLCLSDKGFLRFAEKQAKERVSMDYNNLRRPGNVAQKNPPAPQAPPASASSSLPSHKPSAFASSSLQQGVATPSATRMRMEDGTAQATRVVDATTPASSADLRHKPISPPKSPTRDQSTTAAAAVPSCTTSVVAASVVRPVTQPAIVSMSNTNSRSPPLPSQSQPSQPGRECVPEDDFETDDCDFDDFDMPNLPPSPARPHGTLNQQQVHAPAHSAAMGSAAAAASAKHSGGSTAPAQTSLSATLADLPGL</sequence>
<evidence type="ECO:0000256" key="4">
    <source>
        <dbReference type="ARBA" id="ARBA00023204"/>
    </source>
</evidence>
<reference evidence="7" key="1">
    <citation type="submission" date="2011-02" db="EMBL/GenBank/DDBJ databases">
        <title>The Genome Sequence of Capsaspora owczarzaki ATCC 30864.</title>
        <authorList>
            <person name="Russ C."/>
            <person name="Cuomo C."/>
            <person name="Burger G."/>
            <person name="Gray M.W."/>
            <person name="Holland P.W.H."/>
            <person name="King N."/>
            <person name="Lang F.B.F."/>
            <person name="Roger A.J."/>
            <person name="Ruiz-Trillo I."/>
            <person name="Young S.K."/>
            <person name="Zeng Q."/>
            <person name="Gargeya S."/>
            <person name="Alvarado L."/>
            <person name="Berlin A."/>
            <person name="Chapman S.B."/>
            <person name="Chen Z."/>
            <person name="Freedman E."/>
            <person name="Gellesch M."/>
            <person name="Goldberg J."/>
            <person name="Griggs A."/>
            <person name="Gujja S."/>
            <person name="Heilman E."/>
            <person name="Heiman D."/>
            <person name="Howarth C."/>
            <person name="Mehta T."/>
            <person name="Neiman D."/>
            <person name="Pearson M."/>
            <person name="Roberts A."/>
            <person name="Saif S."/>
            <person name="Shea T."/>
            <person name="Shenoy N."/>
            <person name="Sisk P."/>
            <person name="Stolte C."/>
            <person name="Sykes S."/>
            <person name="White J."/>
            <person name="Yandava C."/>
            <person name="Haas B."/>
            <person name="Nusbaum C."/>
            <person name="Birren B."/>
        </authorList>
    </citation>
    <scope>NUCLEOTIDE SEQUENCE</scope>
    <source>
        <strain evidence="7">ATCC 30864</strain>
    </source>
</reference>
<dbReference type="InterPro" id="IPR041247">
    <property type="entry name" value="Rad52_fam"/>
</dbReference>
<feature type="non-terminal residue" evidence="6">
    <location>
        <position position="1"/>
    </location>
</feature>
<feature type="region of interest" description="Disordered" evidence="5">
    <location>
        <begin position="138"/>
        <end position="242"/>
    </location>
</feature>
<feature type="compositionally biased region" description="Polar residues" evidence="5">
    <location>
        <begin position="176"/>
        <end position="190"/>
    </location>
</feature>
<dbReference type="GO" id="GO:0045002">
    <property type="term" value="P:double-strand break repair via single-strand annealing"/>
    <property type="evidence" value="ECO:0007669"/>
    <property type="project" value="TreeGrafter"/>
</dbReference>
<evidence type="ECO:0000256" key="3">
    <source>
        <dbReference type="ARBA" id="ARBA00023172"/>
    </source>
</evidence>
<feature type="compositionally biased region" description="Low complexity" evidence="5">
    <location>
        <begin position="325"/>
        <end position="350"/>
    </location>
</feature>
<feature type="region of interest" description="Disordered" evidence="5">
    <location>
        <begin position="263"/>
        <end position="366"/>
    </location>
</feature>
<feature type="compositionally biased region" description="Low complexity" evidence="5">
    <location>
        <begin position="161"/>
        <end position="175"/>
    </location>
</feature>
<feature type="compositionally biased region" description="Acidic residues" evidence="5">
    <location>
        <begin position="289"/>
        <end position="304"/>
    </location>
</feature>